<dbReference type="SUPFAM" id="SSF53335">
    <property type="entry name" value="S-adenosyl-L-methionine-dependent methyltransferases"/>
    <property type="match status" value="1"/>
</dbReference>
<dbReference type="Gene3D" id="3.40.50.150">
    <property type="entry name" value="Vaccinia Virus protein VP39"/>
    <property type="match status" value="1"/>
</dbReference>
<dbReference type="AlphaFoldDB" id="A0AA90SMD8"/>
<protein>
    <submittedName>
        <fullName evidence="1">Uncharacterized protein</fullName>
    </submittedName>
</protein>
<organism evidence="1 2">
    <name type="scientific">Candidatus Endonucleibacter bathymodioli</name>
    <dbReference type="NCBI Taxonomy" id="539814"/>
    <lineage>
        <taxon>Bacteria</taxon>
        <taxon>Pseudomonadati</taxon>
        <taxon>Pseudomonadota</taxon>
        <taxon>Gammaproteobacteria</taxon>
        <taxon>Oceanospirillales</taxon>
        <taxon>Endozoicomonadaceae</taxon>
        <taxon>Candidatus Endonucleibacter</taxon>
    </lineage>
</organism>
<keyword evidence="2" id="KW-1185">Reference proteome</keyword>
<dbReference type="Proteomes" id="UP001178148">
    <property type="component" value="Unassembled WGS sequence"/>
</dbReference>
<reference evidence="1 2" key="1">
    <citation type="journal article" date="2023" name="bioRxiv">
        <title>An intranuclear bacterial parasite of deep-sea mussels expresses apoptosis inhibitors acquired from its host.</title>
        <authorList>
            <person name="Gonzalez Porras M.A."/>
            <person name="Assie A."/>
            <person name="Tietjen M."/>
            <person name="Violette M."/>
            <person name="Kleiner M."/>
            <person name="Gruber-Vodicka H."/>
            <person name="Dubilier N."/>
            <person name="Leisch N."/>
        </authorList>
    </citation>
    <scope>NUCLEOTIDE SEQUENCE [LARGE SCALE GENOMIC DNA]</scope>
    <source>
        <strain evidence="1">IAP13</strain>
    </source>
</reference>
<evidence type="ECO:0000313" key="1">
    <source>
        <dbReference type="EMBL" id="MDP0588736.1"/>
    </source>
</evidence>
<evidence type="ECO:0000313" key="2">
    <source>
        <dbReference type="Proteomes" id="UP001178148"/>
    </source>
</evidence>
<gene>
    <name evidence="1" type="ORF">QS748_05885</name>
</gene>
<sequence length="227" mass="26432">MHTIRKMFQQLIFGLSLRAKDVIEFCRVARRYFPRKSFAFSWCYLKYCYLFRNPYQCSRNYRLKQKNFDELLYGETPLTTLEQVTKAANVSARDHVFELGAGSGYTCLWLSCIIGCKVSAIEIVPIFCWHLGRVQKYFSLSLDVRCESFLETDFSDATVIYLYGSALSDQSITQLAKKLAELPKRTKVISISYALSEYIDFSAFKITKQFMARFDWGEAKVFIQEVI</sequence>
<name>A0AA90SMD8_9GAMM</name>
<comment type="caution">
    <text evidence="1">The sequence shown here is derived from an EMBL/GenBank/DDBJ whole genome shotgun (WGS) entry which is preliminary data.</text>
</comment>
<dbReference type="EMBL" id="JASXSV010000006">
    <property type="protein sequence ID" value="MDP0588736.1"/>
    <property type="molecule type" value="Genomic_DNA"/>
</dbReference>
<proteinExistence type="predicted"/>
<dbReference type="InterPro" id="IPR029063">
    <property type="entry name" value="SAM-dependent_MTases_sf"/>
</dbReference>
<accession>A0AA90SMD8</accession>